<reference evidence="7 8" key="1">
    <citation type="submission" date="2019-07" db="EMBL/GenBank/DDBJ databases">
        <title>The First High-Quality Draft Genome Sequence of the Causal Agent of the Current Panama Disease Epidemic.</title>
        <authorList>
            <person name="Warmington R.J."/>
            <person name="Kay W."/>
            <person name="Jeffries A."/>
            <person name="Bebber D."/>
            <person name="Moore K."/>
            <person name="Studholme D.J."/>
        </authorList>
    </citation>
    <scope>NUCLEOTIDE SEQUENCE [LARGE SCALE GENOMIC DNA]</scope>
    <source>
        <strain evidence="7 8">TR4</strain>
    </source>
</reference>
<evidence type="ECO:0000313" key="8">
    <source>
        <dbReference type="Proteomes" id="UP000321331"/>
    </source>
</evidence>
<dbReference type="GO" id="GO:0016020">
    <property type="term" value="C:membrane"/>
    <property type="evidence" value="ECO:0007669"/>
    <property type="project" value="UniProtKB-SubCell"/>
</dbReference>
<feature type="chain" id="PRO_5023138094" evidence="6">
    <location>
        <begin position="23"/>
        <end position="357"/>
    </location>
</feature>
<feature type="transmembrane region" description="Helical" evidence="5">
    <location>
        <begin position="329"/>
        <end position="348"/>
    </location>
</feature>
<keyword evidence="6" id="KW-0732">Signal</keyword>
<gene>
    <name evidence="7" type="ORF">FocTR4_00008987</name>
</gene>
<feature type="transmembrane region" description="Helical" evidence="5">
    <location>
        <begin position="295"/>
        <end position="314"/>
    </location>
</feature>
<feature type="transmembrane region" description="Helical" evidence="5">
    <location>
        <begin position="67"/>
        <end position="88"/>
    </location>
</feature>
<evidence type="ECO:0000256" key="1">
    <source>
        <dbReference type="ARBA" id="ARBA00004141"/>
    </source>
</evidence>
<evidence type="ECO:0000256" key="3">
    <source>
        <dbReference type="ARBA" id="ARBA00022989"/>
    </source>
</evidence>
<proteinExistence type="predicted"/>
<dbReference type="GO" id="GO:0022857">
    <property type="term" value="F:transmembrane transporter activity"/>
    <property type="evidence" value="ECO:0007669"/>
    <property type="project" value="TreeGrafter"/>
</dbReference>
<feature type="signal peptide" evidence="6">
    <location>
        <begin position="1"/>
        <end position="22"/>
    </location>
</feature>
<keyword evidence="4 5" id="KW-0472">Membrane</keyword>
<comment type="caution">
    <text evidence="7">The sequence shown here is derived from an EMBL/GenBank/DDBJ whole genome shotgun (WGS) entry which is preliminary data.</text>
</comment>
<dbReference type="PANTHER" id="PTHR23507">
    <property type="entry name" value="ZGC:174356"/>
    <property type="match status" value="1"/>
</dbReference>
<keyword evidence="3 5" id="KW-1133">Transmembrane helix</keyword>
<evidence type="ECO:0000256" key="6">
    <source>
        <dbReference type="SAM" id="SignalP"/>
    </source>
</evidence>
<dbReference type="SUPFAM" id="SSF103473">
    <property type="entry name" value="MFS general substrate transporter"/>
    <property type="match status" value="1"/>
</dbReference>
<accession>A0A5C6STH0</accession>
<feature type="transmembrane region" description="Helical" evidence="5">
    <location>
        <begin position="242"/>
        <end position="260"/>
    </location>
</feature>
<evidence type="ECO:0000256" key="2">
    <source>
        <dbReference type="ARBA" id="ARBA00022692"/>
    </source>
</evidence>
<feature type="transmembrane region" description="Helical" evidence="5">
    <location>
        <begin position="168"/>
        <end position="188"/>
    </location>
</feature>
<sequence>MMQSKFAYLALVYLGLMTLADSVTDSLLPTRSGRWNLATAALILKGVSDIIGQSVIGYFLNTNFTSYYWTGATSVLAQALGPFFASILTDQSRVLPGILSGTCCLIGFGIVDSLKPPPYESNNSSHDESTSLLPNNQNDVELKTLSISVTEYLSRCFGKKSLIRSSSLIFLPQVLFLMAICKSTRPLFKTYIQHRDDVSPTEAEALWLLRSVMSVLIFGIILPAIVLGTAPRVSYPNSINLRVARISVLFISTGAFMIGLSGSLRSITTAIDLSLIALASCSFSSSDAGTVMMTLASIESAGTLLGIGVLYPIYQWSINEGLPFLAGGVPYYICGSLYAVTAVVVWSLRTRRQAPDS</sequence>
<name>A0A5C6STH0_FUSOC</name>
<comment type="subcellular location">
    <subcellularLocation>
        <location evidence="1">Membrane</location>
        <topology evidence="1">Multi-pass membrane protein</topology>
    </subcellularLocation>
</comment>
<keyword evidence="2 5" id="KW-0812">Transmembrane</keyword>
<dbReference type="InterPro" id="IPR036259">
    <property type="entry name" value="MFS_trans_sf"/>
</dbReference>
<dbReference type="Proteomes" id="UP000321331">
    <property type="component" value="Unassembled WGS sequence"/>
</dbReference>
<dbReference type="AlphaFoldDB" id="A0A5C6STH0"/>
<evidence type="ECO:0000256" key="4">
    <source>
        <dbReference type="ARBA" id="ARBA00023136"/>
    </source>
</evidence>
<evidence type="ECO:0000313" key="7">
    <source>
        <dbReference type="EMBL" id="TXC01897.1"/>
    </source>
</evidence>
<feature type="transmembrane region" description="Helical" evidence="5">
    <location>
        <begin position="94"/>
        <end position="111"/>
    </location>
</feature>
<protein>
    <submittedName>
        <fullName evidence="7">Uncharacterized protein</fullName>
    </submittedName>
</protein>
<dbReference type="EMBL" id="VMNF01000009">
    <property type="protein sequence ID" value="TXC01897.1"/>
    <property type="molecule type" value="Genomic_DNA"/>
</dbReference>
<feature type="transmembrane region" description="Helical" evidence="5">
    <location>
        <begin position="208"/>
        <end position="230"/>
    </location>
</feature>
<organism evidence="7 8">
    <name type="scientific">Fusarium oxysporum f. sp. cubense</name>
    <dbReference type="NCBI Taxonomy" id="61366"/>
    <lineage>
        <taxon>Eukaryota</taxon>
        <taxon>Fungi</taxon>
        <taxon>Dikarya</taxon>
        <taxon>Ascomycota</taxon>
        <taxon>Pezizomycotina</taxon>
        <taxon>Sordariomycetes</taxon>
        <taxon>Hypocreomycetidae</taxon>
        <taxon>Hypocreales</taxon>
        <taxon>Nectriaceae</taxon>
        <taxon>Fusarium</taxon>
        <taxon>Fusarium oxysporum species complex</taxon>
    </lineage>
</organism>
<evidence type="ECO:0000256" key="5">
    <source>
        <dbReference type="SAM" id="Phobius"/>
    </source>
</evidence>
<dbReference type="PANTHER" id="PTHR23507:SF1">
    <property type="entry name" value="FI18259P1-RELATED"/>
    <property type="match status" value="1"/>
</dbReference>